<name>A0ABD4SIE8_LACDL</name>
<comment type="caution">
    <text evidence="2">The sequence shown here is derived from an EMBL/GenBank/DDBJ whole genome shotgun (WGS) entry which is preliminary data.</text>
</comment>
<evidence type="ECO:0000313" key="3">
    <source>
        <dbReference type="Proteomes" id="UP001200334"/>
    </source>
</evidence>
<feature type="transmembrane region" description="Helical" evidence="1">
    <location>
        <begin position="96"/>
        <end position="113"/>
    </location>
</feature>
<keyword evidence="1" id="KW-0812">Transmembrane</keyword>
<organism evidence="2 3">
    <name type="scientific">Lactobacillus delbrueckii subsp. lactis</name>
    <dbReference type="NCBI Taxonomy" id="29397"/>
    <lineage>
        <taxon>Bacteria</taxon>
        <taxon>Bacillati</taxon>
        <taxon>Bacillota</taxon>
        <taxon>Bacilli</taxon>
        <taxon>Lactobacillales</taxon>
        <taxon>Lactobacillaceae</taxon>
        <taxon>Lactobacillus</taxon>
    </lineage>
</organism>
<evidence type="ECO:0000313" key="2">
    <source>
        <dbReference type="EMBL" id="MCD5563535.1"/>
    </source>
</evidence>
<dbReference type="AlphaFoldDB" id="A0ABD4SIE8"/>
<feature type="transmembrane region" description="Helical" evidence="1">
    <location>
        <begin position="120"/>
        <end position="141"/>
    </location>
</feature>
<feature type="transmembrane region" description="Helical" evidence="1">
    <location>
        <begin position="12"/>
        <end position="31"/>
    </location>
</feature>
<sequence length="151" mass="17003">MTKTEKVLSTIIKAVNCLMFLIEAVLIWFMGAHSVGFQTDFESLTIGWALIIVSIALLLAAILIWTSKFSVLFWITVVVLVAGFIALTLLRVMTAGLAFDVLGSAIILFILRYGKFTKPYAGPIMVVAINLTYIYLLSVPYDWFFNYWFTK</sequence>
<evidence type="ECO:0000256" key="1">
    <source>
        <dbReference type="SAM" id="Phobius"/>
    </source>
</evidence>
<feature type="transmembrane region" description="Helical" evidence="1">
    <location>
        <begin position="43"/>
        <end position="64"/>
    </location>
</feature>
<reference evidence="2 3" key="1">
    <citation type="submission" date="2021-12" db="EMBL/GenBank/DDBJ databases">
        <title>Antimicrobial susceptibility of Lactobacillus delbrueckii subsp. lactis obtained from milk products and other habitats.</title>
        <authorList>
            <person name="Shani N."/>
        </authorList>
    </citation>
    <scope>NUCLEOTIDE SEQUENCE [LARGE SCALE GENOMIC DNA]</scope>
    <source>
        <strain evidence="2 3">FAM 21755</strain>
    </source>
</reference>
<feature type="transmembrane region" description="Helical" evidence="1">
    <location>
        <begin position="71"/>
        <end position="90"/>
    </location>
</feature>
<gene>
    <name evidence="2" type="ORF">LOB85_05305</name>
</gene>
<accession>A0ABD4SIE8</accession>
<dbReference type="Proteomes" id="UP001200334">
    <property type="component" value="Unassembled WGS sequence"/>
</dbReference>
<keyword evidence="1" id="KW-0472">Membrane</keyword>
<protein>
    <submittedName>
        <fullName evidence="2">Uncharacterized protein</fullName>
    </submittedName>
</protein>
<dbReference type="EMBL" id="JAJNUY010000018">
    <property type="protein sequence ID" value="MCD5563535.1"/>
    <property type="molecule type" value="Genomic_DNA"/>
</dbReference>
<dbReference type="RefSeq" id="WP_035174977.1">
    <property type="nucleotide sequence ID" value="NZ_BJLK01000018.1"/>
</dbReference>
<proteinExistence type="predicted"/>
<keyword evidence="1" id="KW-1133">Transmembrane helix</keyword>